<dbReference type="Gene3D" id="3.40.50.970">
    <property type="match status" value="1"/>
</dbReference>
<reference evidence="3" key="1">
    <citation type="submission" date="2018-05" db="EMBL/GenBank/DDBJ databases">
        <authorList>
            <person name="Lanie J.A."/>
            <person name="Ng W.-L."/>
            <person name="Kazmierczak K.M."/>
            <person name="Andrzejewski T.M."/>
            <person name="Davidsen T.M."/>
            <person name="Wayne K.J."/>
            <person name="Tettelin H."/>
            <person name="Glass J.I."/>
            <person name="Rusch D."/>
            <person name="Podicherti R."/>
            <person name="Tsui H.-C.T."/>
            <person name="Winkler M.E."/>
        </authorList>
    </citation>
    <scope>NUCLEOTIDE SEQUENCE</scope>
</reference>
<name>A0A383DZ90_9ZZZZ</name>
<sequence>MKPMRYIDAILQGLQEEMARDSSVHIFGEDVSLGGPFGATKGLSDEFGAERVRNTPISESAVLGLAIGAAL</sequence>
<accession>A0A383DZ90</accession>
<feature type="non-terminal residue" evidence="3">
    <location>
        <position position="71"/>
    </location>
</feature>
<feature type="domain" description="Transketolase-like pyrimidine-binding" evidence="2">
    <location>
        <begin position="3"/>
        <end position="71"/>
    </location>
</feature>
<organism evidence="3">
    <name type="scientific">marine metagenome</name>
    <dbReference type="NCBI Taxonomy" id="408172"/>
    <lineage>
        <taxon>unclassified sequences</taxon>
        <taxon>metagenomes</taxon>
        <taxon>ecological metagenomes</taxon>
    </lineage>
</organism>
<evidence type="ECO:0000259" key="2">
    <source>
        <dbReference type="Pfam" id="PF02779"/>
    </source>
</evidence>
<dbReference type="AlphaFoldDB" id="A0A383DZ90"/>
<dbReference type="InterPro" id="IPR029061">
    <property type="entry name" value="THDP-binding"/>
</dbReference>
<keyword evidence="1" id="KW-0786">Thiamine pyrophosphate</keyword>
<dbReference type="PANTHER" id="PTHR43257:SF2">
    <property type="entry name" value="PYRUVATE DEHYDROGENASE E1 COMPONENT SUBUNIT BETA"/>
    <property type="match status" value="1"/>
</dbReference>
<evidence type="ECO:0000256" key="1">
    <source>
        <dbReference type="ARBA" id="ARBA00023052"/>
    </source>
</evidence>
<dbReference type="SUPFAM" id="SSF52518">
    <property type="entry name" value="Thiamin diphosphate-binding fold (THDP-binding)"/>
    <property type="match status" value="1"/>
</dbReference>
<evidence type="ECO:0000313" key="3">
    <source>
        <dbReference type="EMBL" id="SVE49510.1"/>
    </source>
</evidence>
<gene>
    <name evidence="3" type="ORF">METZ01_LOCUS502364</name>
</gene>
<protein>
    <recommendedName>
        <fullName evidence="2">Transketolase-like pyrimidine-binding domain-containing protein</fullName>
    </recommendedName>
</protein>
<dbReference type="InterPro" id="IPR005475">
    <property type="entry name" value="Transketolase-like_Pyr-bd"/>
</dbReference>
<dbReference type="Pfam" id="PF02779">
    <property type="entry name" value="Transket_pyr"/>
    <property type="match status" value="1"/>
</dbReference>
<dbReference type="PANTHER" id="PTHR43257">
    <property type="entry name" value="PYRUVATE DEHYDROGENASE E1 COMPONENT BETA SUBUNIT"/>
    <property type="match status" value="1"/>
</dbReference>
<proteinExistence type="predicted"/>
<dbReference type="EMBL" id="UINC01221251">
    <property type="protein sequence ID" value="SVE49510.1"/>
    <property type="molecule type" value="Genomic_DNA"/>
</dbReference>